<feature type="domain" description="Cytidyltransferase-like" evidence="11">
    <location>
        <begin position="11"/>
        <end position="171"/>
    </location>
</feature>
<keyword evidence="4 10" id="KW-0808">Transferase</keyword>
<dbReference type="Gene3D" id="3.40.50.620">
    <property type="entry name" value="HUPs"/>
    <property type="match status" value="1"/>
</dbReference>
<sequence length="193" mass="22572">MYPYKKIRIGLFGGSFNPPHEAHMKLSNFAIKKLKLDFLIFIPTFQSVDKHKCSYLNGQERKYMLEISRNKKKTIISTFELSLQQPVQSIVTIRHFRNFFKDAELFFLLGDDHLSTLHTWENIDELVNLITVVILRRSTAVQLIKLHPELTSKLLFLDNPIYIHSSSSVRENVDFTLLNKKVAQYLKDTKLFA</sequence>
<dbReference type="InterPro" id="IPR014729">
    <property type="entry name" value="Rossmann-like_a/b/a_fold"/>
</dbReference>
<dbReference type="EMBL" id="HE613254">
    <property type="protein sequence ID" value="CCE66669.1"/>
    <property type="molecule type" value="Genomic_DNA"/>
</dbReference>
<evidence type="ECO:0000259" key="11">
    <source>
        <dbReference type="Pfam" id="PF01467"/>
    </source>
</evidence>
<evidence type="ECO:0000256" key="2">
    <source>
        <dbReference type="ARBA" id="ARBA00005019"/>
    </source>
</evidence>
<proteinExistence type="inferred from homology"/>
<dbReference type="NCBIfam" id="TIGR00482">
    <property type="entry name" value="nicotinate (nicotinamide) nucleotide adenylyltransferase"/>
    <property type="match status" value="1"/>
</dbReference>
<evidence type="ECO:0000256" key="3">
    <source>
        <dbReference type="ARBA" id="ARBA00022642"/>
    </source>
</evidence>
<comment type="catalytic activity">
    <reaction evidence="9 10">
        <text>nicotinate beta-D-ribonucleotide + ATP + H(+) = deamido-NAD(+) + diphosphate</text>
        <dbReference type="Rhea" id="RHEA:22860"/>
        <dbReference type="ChEBI" id="CHEBI:15378"/>
        <dbReference type="ChEBI" id="CHEBI:30616"/>
        <dbReference type="ChEBI" id="CHEBI:33019"/>
        <dbReference type="ChEBI" id="CHEBI:57502"/>
        <dbReference type="ChEBI" id="CHEBI:58437"/>
        <dbReference type="EC" id="2.7.7.18"/>
    </reaction>
</comment>
<dbReference type="RefSeq" id="WP_015511534.1">
    <property type="nucleotide sequence ID" value="NC_021007.1"/>
</dbReference>
<protein>
    <recommendedName>
        <fullName evidence="10">Probable nicotinate-nucleotide adenylyltransferase</fullName>
        <ecNumber evidence="10">2.7.7.18</ecNumber>
    </recommendedName>
    <alternativeName>
        <fullName evidence="10">Deamido-NAD(+) diphosphorylase</fullName>
    </alternativeName>
    <alternativeName>
        <fullName evidence="10">Deamido-NAD(+) pyrophosphorylase</fullName>
    </alternativeName>
    <alternativeName>
        <fullName evidence="10">Nicotinate mononucleotide adenylyltransferase</fullName>
        <shortName evidence="10">NaMN adenylyltransferase</shortName>
    </alternativeName>
</protein>
<comment type="pathway">
    <text evidence="2 10">Cofactor biosynthesis; NAD(+) biosynthesis; deamido-NAD(+) from nicotinate D-ribonucleotide: step 1/1.</text>
</comment>
<dbReference type="PANTHER" id="PTHR39321">
    <property type="entry name" value="NICOTINATE-NUCLEOTIDE ADENYLYLTRANSFERASE-RELATED"/>
    <property type="match status" value="1"/>
</dbReference>
<organism evidence="12">
    <name type="scientific">Candidatus Mycoplasma haematominutum 'Birmingham 1'</name>
    <dbReference type="NCBI Taxonomy" id="1116213"/>
    <lineage>
        <taxon>Bacteria</taxon>
        <taxon>Bacillati</taxon>
        <taxon>Mycoplasmatota</taxon>
        <taxon>Mollicutes</taxon>
        <taxon>Mycoplasmataceae</taxon>
        <taxon>Mycoplasma</taxon>
    </lineage>
</organism>
<dbReference type="KEGG" id="mhb:MHM_01510"/>
<accession>G8C2X1</accession>
<evidence type="ECO:0000256" key="10">
    <source>
        <dbReference type="HAMAP-Rule" id="MF_00244"/>
    </source>
</evidence>
<dbReference type="InterPro" id="IPR004821">
    <property type="entry name" value="Cyt_trans-like"/>
</dbReference>
<dbReference type="HAMAP" id="MF_00244">
    <property type="entry name" value="NaMN_adenylyltr"/>
    <property type="match status" value="1"/>
</dbReference>
<dbReference type="HOGENOM" id="CLU_069765_3_2_14"/>
<dbReference type="Pfam" id="PF01467">
    <property type="entry name" value="CTP_transf_like"/>
    <property type="match status" value="1"/>
</dbReference>
<evidence type="ECO:0000256" key="6">
    <source>
        <dbReference type="ARBA" id="ARBA00022741"/>
    </source>
</evidence>
<dbReference type="OrthoDB" id="5295945at2"/>
<dbReference type="EC" id="2.7.7.18" evidence="10"/>
<dbReference type="GO" id="GO:0004515">
    <property type="term" value="F:nicotinate-nucleotide adenylyltransferase activity"/>
    <property type="evidence" value="ECO:0007669"/>
    <property type="project" value="UniProtKB-UniRule"/>
</dbReference>
<evidence type="ECO:0000256" key="7">
    <source>
        <dbReference type="ARBA" id="ARBA00022840"/>
    </source>
</evidence>
<keyword evidence="7 10" id="KW-0067">ATP-binding</keyword>
<dbReference type="PANTHER" id="PTHR39321:SF3">
    <property type="entry name" value="PHOSPHOPANTETHEINE ADENYLYLTRANSFERASE"/>
    <property type="match status" value="1"/>
</dbReference>
<evidence type="ECO:0000256" key="1">
    <source>
        <dbReference type="ARBA" id="ARBA00002324"/>
    </source>
</evidence>
<reference evidence="12" key="2">
    <citation type="submission" date="2011-11" db="EMBL/GenBank/DDBJ databases">
        <authorList>
            <person name="Barker E."/>
        </authorList>
    </citation>
    <scope>NUCLEOTIDE SEQUENCE</scope>
    <source>
        <strain evidence="12">Birmingham 1</strain>
    </source>
</reference>
<keyword evidence="8 10" id="KW-0520">NAD</keyword>
<evidence type="ECO:0000256" key="8">
    <source>
        <dbReference type="ARBA" id="ARBA00023027"/>
    </source>
</evidence>
<comment type="similarity">
    <text evidence="10">Belongs to the NadD family.</text>
</comment>
<evidence type="ECO:0000256" key="9">
    <source>
        <dbReference type="ARBA" id="ARBA00048721"/>
    </source>
</evidence>
<dbReference type="GO" id="GO:0005524">
    <property type="term" value="F:ATP binding"/>
    <property type="evidence" value="ECO:0007669"/>
    <property type="project" value="UniProtKB-KW"/>
</dbReference>
<dbReference type="AlphaFoldDB" id="G8C2X1"/>
<dbReference type="PATRIC" id="fig|1116213.3.peg.162"/>
<keyword evidence="6 10" id="KW-0547">Nucleotide-binding</keyword>
<evidence type="ECO:0000256" key="4">
    <source>
        <dbReference type="ARBA" id="ARBA00022679"/>
    </source>
</evidence>
<dbReference type="GO" id="GO:0009435">
    <property type="term" value="P:NAD+ biosynthetic process"/>
    <property type="evidence" value="ECO:0007669"/>
    <property type="project" value="UniProtKB-UniRule"/>
</dbReference>
<keyword evidence="5 10" id="KW-0548">Nucleotidyltransferase</keyword>
<evidence type="ECO:0000256" key="5">
    <source>
        <dbReference type="ARBA" id="ARBA00022695"/>
    </source>
</evidence>
<dbReference type="CDD" id="cd02165">
    <property type="entry name" value="NMNAT"/>
    <property type="match status" value="1"/>
</dbReference>
<name>G8C2X1_9MOLU</name>
<keyword evidence="3 10" id="KW-0662">Pyridine nucleotide biosynthesis</keyword>
<dbReference type="UniPathway" id="UPA00253">
    <property type="reaction ID" value="UER00332"/>
</dbReference>
<dbReference type="NCBIfam" id="TIGR00125">
    <property type="entry name" value="cyt_tran_rel"/>
    <property type="match status" value="1"/>
</dbReference>
<reference evidence="12" key="1">
    <citation type="submission" date="2011-11" db="EMBL/GenBank/DDBJ databases">
        <title>Complete genome sequence of Candidatus Mycoplasma haemominutum.</title>
        <authorList>
            <person name="Barker E.N."/>
            <person name="Darby A.C."/>
            <person name="Helps C.R."/>
            <person name="Peters I.R."/>
            <person name="Hughes M.A."/>
            <person name="Radford A.D."/>
            <person name="Novacco M."/>
            <person name="Boretti F."/>
            <person name="Hofmann-Lehmann R."/>
            <person name="Tasker S."/>
        </authorList>
    </citation>
    <scope>NUCLEOTIDE SEQUENCE</scope>
    <source>
        <strain evidence="12">Birmingham 1</strain>
    </source>
</reference>
<dbReference type="InterPro" id="IPR005248">
    <property type="entry name" value="NadD/NMNAT"/>
</dbReference>
<comment type="function">
    <text evidence="1 10">Catalyzes the reversible adenylation of nicotinate mononucleotide (NaMN) to nicotinic acid adenine dinucleotide (NaAD).</text>
</comment>
<evidence type="ECO:0000313" key="12">
    <source>
        <dbReference type="EMBL" id="CCE66669.1"/>
    </source>
</evidence>
<dbReference type="SUPFAM" id="SSF52374">
    <property type="entry name" value="Nucleotidylyl transferase"/>
    <property type="match status" value="1"/>
</dbReference>
<gene>
    <name evidence="10 12" type="primary">nadD</name>
    <name evidence="12" type="ORF">MHM_01510</name>
</gene>